<protein>
    <submittedName>
        <fullName evidence="2">Uncharacterized protein</fullName>
    </submittedName>
</protein>
<evidence type="ECO:0000313" key="3">
    <source>
        <dbReference type="Proteomes" id="UP000106924"/>
    </source>
</evidence>
<evidence type="ECO:0000256" key="1">
    <source>
        <dbReference type="SAM" id="MobiDB-lite"/>
    </source>
</evidence>
<name>A3QMS3_CYHV3</name>
<sequence>MYTFVSYFLSLVMFFAVCGDAQQINQTSKPYTVLCPSVRLTSLYYCRPDSPIAMDAGITVTWNLNDRNGYVPIVSDGRLHCPDGGDCVAVGGGRRSEASQRKRRPAADGPSSFRSFNGQIVMYEYGYGPDWGTRATRSVFNLMTQPRVHAVRLEVAALHRQVRQDGESTSFTACGFGVQRSVICPVGFQSVNQPMVDLVRVANGAQPVVDPAVTLNALSGAVGLGAWTNGSGVFRFVCSDRKQTVYNYDAECPSIAPGLKPYS</sequence>
<evidence type="ECO:0000313" key="2">
    <source>
        <dbReference type="EMBL" id="ABC55139.1"/>
    </source>
</evidence>
<reference evidence="2 3" key="1">
    <citation type="journal article" date="2007" name="J. Virol.">
        <title>Genome sequences of three koi herpesvirus isolates representing the expanding distribution of an emerging disease threatening koi and common carp worldwide.</title>
        <authorList>
            <person name="Aoki T."/>
            <person name="Hirono I."/>
            <person name="Kurokawa K."/>
            <person name="Fukuda H."/>
            <person name="Nahary R."/>
            <person name="Eldar A."/>
            <person name="Davison A.J."/>
            <person name="Waltzek T.B."/>
            <person name="Bercovier H."/>
            <person name="Hedrick R.P."/>
        </authorList>
    </citation>
    <scope>NUCLEOTIDE SEQUENCE [LARGE SCALE GENOMIC DNA]</scope>
    <source>
        <strain evidence="2">KHV-I</strain>
    </source>
</reference>
<dbReference type="Proteomes" id="UP000106924">
    <property type="component" value="Segment"/>
</dbReference>
<feature type="region of interest" description="Disordered" evidence="1">
    <location>
        <begin position="92"/>
        <end position="112"/>
    </location>
</feature>
<organism evidence="2 3">
    <name type="scientific">Cyprinid herpesvirus 3</name>
    <name type="common">CyHV-3</name>
    <dbReference type="NCBI Taxonomy" id="180230"/>
    <lineage>
        <taxon>Viruses</taxon>
        <taxon>Duplodnaviria</taxon>
        <taxon>Heunggongvirae</taxon>
        <taxon>Peploviricota</taxon>
        <taxon>Herviviricetes</taxon>
        <taxon>Herpesvirales</taxon>
        <taxon>Alloherpesviridae</taxon>
        <taxon>Cyvirus</taxon>
        <taxon>Cyvirus cyprinidallo3</taxon>
    </lineage>
</organism>
<dbReference type="EMBL" id="DQ177346">
    <property type="protein sequence ID" value="ABC55139.1"/>
    <property type="molecule type" value="Genomic_DNA"/>
</dbReference>
<accession>A3QMS3</accession>
<proteinExistence type="predicted"/>